<keyword evidence="2" id="KW-1185">Reference proteome</keyword>
<organism evidence="1 2">
    <name type="scientific">Ensete ventricosum</name>
    <name type="common">Abyssinian banana</name>
    <name type="synonym">Musa ensete</name>
    <dbReference type="NCBI Taxonomy" id="4639"/>
    <lineage>
        <taxon>Eukaryota</taxon>
        <taxon>Viridiplantae</taxon>
        <taxon>Streptophyta</taxon>
        <taxon>Embryophyta</taxon>
        <taxon>Tracheophyta</taxon>
        <taxon>Spermatophyta</taxon>
        <taxon>Magnoliopsida</taxon>
        <taxon>Liliopsida</taxon>
        <taxon>Zingiberales</taxon>
        <taxon>Musaceae</taxon>
        <taxon>Ensete</taxon>
    </lineage>
</organism>
<evidence type="ECO:0000313" key="1">
    <source>
        <dbReference type="EMBL" id="KAJ8497310.1"/>
    </source>
</evidence>
<accession>A0AAV8R7D7</accession>
<evidence type="ECO:0008006" key="3">
    <source>
        <dbReference type="Google" id="ProtNLM"/>
    </source>
</evidence>
<proteinExistence type="predicted"/>
<gene>
    <name evidence="1" type="ORF">OPV22_007862</name>
</gene>
<dbReference type="Proteomes" id="UP001222027">
    <property type="component" value="Unassembled WGS sequence"/>
</dbReference>
<dbReference type="AlphaFoldDB" id="A0AAV8R7D7"/>
<sequence>MTPFAWSRLAVVAPPLLSAPSSPSLISVGSVSNTLRGKATGWTFLCIPDRFREAVLFEWAGSIWKDPD</sequence>
<comment type="caution">
    <text evidence="1">The sequence shown here is derived from an EMBL/GenBank/DDBJ whole genome shotgun (WGS) entry which is preliminary data.</text>
</comment>
<protein>
    <recommendedName>
        <fullName evidence="3">Secreted protein</fullName>
    </recommendedName>
</protein>
<name>A0AAV8R7D7_ENSVE</name>
<reference evidence="1 2" key="1">
    <citation type="submission" date="2022-12" db="EMBL/GenBank/DDBJ databases">
        <title>Chromosome-scale assembly of the Ensete ventricosum genome.</title>
        <authorList>
            <person name="Dussert Y."/>
            <person name="Stocks J."/>
            <person name="Wendawek A."/>
            <person name="Woldeyes F."/>
            <person name="Nichols R.A."/>
            <person name="Borrell J.S."/>
        </authorList>
    </citation>
    <scope>NUCLEOTIDE SEQUENCE [LARGE SCALE GENOMIC DNA]</scope>
    <source>
        <strain evidence="2">cv. Maze</strain>
        <tissue evidence="1">Seeds</tissue>
    </source>
</reference>
<dbReference type="EMBL" id="JAQQAF010000003">
    <property type="protein sequence ID" value="KAJ8497310.1"/>
    <property type="molecule type" value="Genomic_DNA"/>
</dbReference>
<evidence type="ECO:0000313" key="2">
    <source>
        <dbReference type="Proteomes" id="UP001222027"/>
    </source>
</evidence>